<dbReference type="InterPro" id="IPR013538">
    <property type="entry name" value="ASHA1/2-like_C"/>
</dbReference>
<keyword evidence="4" id="KW-1185">Reference proteome</keyword>
<feature type="domain" description="Activator of Hsp90 ATPase homologue 1/2-like C-terminal" evidence="2">
    <location>
        <begin position="22"/>
        <end position="154"/>
    </location>
</feature>
<evidence type="ECO:0000256" key="1">
    <source>
        <dbReference type="ARBA" id="ARBA00006817"/>
    </source>
</evidence>
<dbReference type="InterPro" id="IPR023393">
    <property type="entry name" value="START-like_dom_sf"/>
</dbReference>
<gene>
    <name evidence="3" type="ORF">ERJ70_16505</name>
</gene>
<dbReference type="Proteomes" id="UP000665043">
    <property type="component" value="Chromosome"/>
</dbReference>
<dbReference type="CDD" id="cd07826">
    <property type="entry name" value="SRPBCC_CalC_Aha1-like_9"/>
    <property type="match status" value="1"/>
</dbReference>
<dbReference type="SUPFAM" id="SSF55961">
    <property type="entry name" value="Bet v1-like"/>
    <property type="match status" value="1"/>
</dbReference>
<dbReference type="RefSeq" id="WP_209365880.1">
    <property type="nucleotide sequence ID" value="NZ_CP046956.1"/>
</dbReference>
<reference evidence="3 4" key="1">
    <citation type="submission" date="2019-12" db="EMBL/GenBank/DDBJ databases">
        <title>The whole genome sequencing of a strain isolated from a Mars analog, Dalangtan Playa.</title>
        <authorList>
            <person name="Huang T."/>
        </authorList>
    </citation>
    <scope>NUCLEOTIDE SEQUENCE [LARGE SCALE GENOMIC DNA]</scope>
    <source>
        <strain evidence="3 4">DP4-553-S</strain>
    </source>
</reference>
<comment type="similarity">
    <text evidence="1">Belongs to the AHA1 family.</text>
</comment>
<accession>A0ABX7VUT7</accession>
<dbReference type="EMBL" id="CP046956">
    <property type="protein sequence ID" value="QTN00743.1"/>
    <property type="molecule type" value="Genomic_DNA"/>
</dbReference>
<name>A0ABX7VUT7_9BACI</name>
<proteinExistence type="inferred from homology"/>
<organism evidence="3 4">
    <name type="scientific">Sediminibacillus dalangtanensis</name>
    <dbReference type="NCBI Taxonomy" id="2729421"/>
    <lineage>
        <taxon>Bacteria</taxon>
        <taxon>Bacillati</taxon>
        <taxon>Bacillota</taxon>
        <taxon>Bacilli</taxon>
        <taxon>Bacillales</taxon>
        <taxon>Bacillaceae</taxon>
        <taxon>Sediminibacillus</taxon>
    </lineage>
</organism>
<evidence type="ECO:0000313" key="4">
    <source>
        <dbReference type="Proteomes" id="UP000665043"/>
    </source>
</evidence>
<dbReference type="Pfam" id="PF08327">
    <property type="entry name" value="AHSA1"/>
    <property type="match status" value="1"/>
</dbReference>
<evidence type="ECO:0000259" key="2">
    <source>
        <dbReference type="Pfam" id="PF08327"/>
    </source>
</evidence>
<evidence type="ECO:0000313" key="3">
    <source>
        <dbReference type="EMBL" id="QTN00743.1"/>
    </source>
</evidence>
<sequence length="160" mass="18286">MSRTNIVAEKGTQDVVISRIFNAPRELVFNTYTDPTTVPEWWGPKRYKTTVDKMDVKKGGIWRFIHRDGEGNEYAFNGVYHEVVSPERIINTFEVEGYPDFIGLVTINFEELSDGKTKFIEKTVYQSVEGRDGMIKAGMSEGAIELLDRLEELLDSIQNV</sequence>
<protein>
    <submittedName>
        <fullName evidence="3">ATPase</fullName>
    </submittedName>
</protein>
<dbReference type="Gene3D" id="3.30.530.20">
    <property type="match status" value="1"/>
</dbReference>